<dbReference type="EMBL" id="MQMF01000002">
    <property type="protein sequence ID" value="OOE12814.1"/>
    <property type="molecule type" value="Genomic_DNA"/>
</dbReference>
<comment type="caution">
    <text evidence="2">The sequence shown here is derived from an EMBL/GenBank/DDBJ whole genome shotgun (WGS) entry which is preliminary data.</text>
</comment>
<name>A0A1V3G8R8_9BACL</name>
<protein>
    <recommendedName>
        <fullName evidence="4">Transporter suffix domain-containing protein</fullName>
    </recommendedName>
</protein>
<dbReference type="InterPro" id="IPR047961">
    <property type="entry name" value="Transp_suffix-like"/>
</dbReference>
<sequence>MKKKTGIIFIILSFVLWIFIPIIPFLSLSAAAKTGIVSGLFIGGEVFFWLGALLAGKDIVKKFIQKYRRKKEKEDDPS</sequence>
<accession>A0A1V3G8R8</accession>
<organism evidence="2 3">
    <name type="scientific">Fictibacillus arsenicus</name>
    <dbReference type="NCBI Taxonomy" id="255247"/>
    <lineage>
        <taxon>Bacteria</taxon>
        <taxon>Bacillati</taxon>
        <taxon>Bacillota</taxon>
        <taxon>Bacilli</taxon>
        <taxon>Bacillales</taxon>
        <taxon>Fictibacillaceae</taxon>
        <taxon>Fictibacillus</taxon>
    </lineage>
</organism>
<feature type="transmembrane region" description="Helical" evidence="1">
    <location>
        <begin position="7"/>
        <end position="30"/>
    </location>
</feature>
<feature type="transmembrane region" description="Helical" evidence="1">
    <location>
        <begin position="36"/>
        <end position="60"/>
    </location>
</feature>
<reference evidence="2 3" key="1">
    <citation type="submission" date="2016-11" db="EMBL/GenBank/DDBJ databases">
        <authorList>
            <person name="Jaros S."/>
            <person name="Januszkiewicz K."/>
            <person name="Wedrychowicz H."/>
        </authorList>
    </citation>
    <scope>NUCLEOTIDE SEQUENCE [LARGE SCALE GENOMIC DNA]</scope>
    <source>
        <strain evidence="2 3">Con a/3</strain>
    </source>
</reference>
<dbReference type="RefSeq" id="WP_077363054.1">
    <property type="nucleotide sequence ID" value="NZ_MQMF01000002.1"/>
</dbReference>
<evidence type="ECO:0000256" key="1">
    <source>
        <dbReference type="SAM" id="Phobius"/>
    </source>
</evidence>
<proteinExistence type="predicted"/>
<evidence type="ECO:0000313" key="2">
    <source>
        <dbReference type="EMBL" id="OOE12814.1"/>
    </source>
</evidence>
<dbReference type="NCBIfam" id="NF033684">
    <property type="entry name" value="suffix_2_RND"/>
    <property type="match status" value="1"/>
</dbReference>
<keyword evidence="1" id="KW-1133">Transmembrane helix</keyword>
<dbReference type="AlphaFoldDB" id="A0A1V3G8R8"/>
<keyword evidence="1" id="KW-0812">Transmembrane</keyword>
<dbReference type="Proteomes" id="UP000188597">
    <property type="component" value="Unassembled WGS sequence"/>
</dbReference>
<keyword evidence="1" id="KW-0472">Membrane</keyword>
<dbReference type="OrthoDB" id="1122717at2"/>
<gene>
    <name evidence="2" type="ORF">UN64_12230</name>
</gene>
<evidence type="ECO:0008006" key="4">
    <source>
        <dbReference type="Google" id="ProtNLM"/>
    </source>
</evidence>
<evidence type="ECO:0000313" key="3">
    <source>
        <dbReference type="Proteomes" id="UP000188597"/>
    </source>
</evidence>